<accession>A0AA91Q182</accession>
<name>A0AA91Q182_CLALS</name>
<evidence type="ECO:0000313" key="6">
    <source>
        <dbReference type="Proteomes" id="UP000195602"/>
    </source>
</evidence>
<feature type="domain" description="Inosine/uridine-preferring nucleoside hydrolase" evidence="4">
    <location>
        <begin position="14"/>
        <end position="336"/>
    </location>
</feature>
<dbReference type="AlphaFoldDB" id="A0AA91Q182"/>
<organism evidence="5 6">
    <name type="scientific">Clavispora lusitaniae</name>
    <name type="common">Candida lusitaniae</name>
    <dbReference type="NCBI Taxonomy" id="36911"/>
    <lineage>
        <taxon>Eukaryota</taxon>
        <taxon>Fungi</taxon>
        <taxon>Dikarya</taxon>
        <taxon>Ascomycota</taxon>
        <taxon>Saccharomycotina</taxon>
        <taxon>Pichiomycetes</taxon>
        <taxon>Metschnikowiaceae</taxon>
        <taxon>Clavispora</taxon>
    </lineage>
</organism>
<evidence type="ECO:0000313" key="5">
    <source>
        <dbReference type="EMBL" id="OVF08862.1"/>
    </source>
</evidence>
<dbReference type="GO" id="GO:0008477">
    <property type="term" value="F:purine nucleosidase activity"/>
    <property type="evidence" value="ECO:0007669"/>
    <property type="project" value="TreeGrafter"/>
</dbReference>
<comment type="similarity">
    <text evidence="1">Belongs to the IUNH family.</text>
</comment>
<dbReference type="PANTHER" id="PTHR12304:SF4">
    <property type="entry name" value="URIDINE NUCLEOSIDASE"/>
    <property type="match status" value="1"/>
</dbReference>
<keyword evidence="2 5" id="KW-0378">Hydrolase</keyword>
<dbReference type="GO" id="GO:0005829">
    <property type="term" value="C:cytosol"/>
    <property type="evidence" value="ECO:0007669"/>
    <property type="project" value="TreeGrafter"/>
</dbReference>
<sequence>MHLYSNSEGAKIPLWLDCDPGNDDVFAILLAAFSPYFDLLGISTVHGNVSLEKTTHNAVALLDVLEFKQDEIKVYVGSEKPLAIKPIHAESVHGITGIGGATLPKKPRIEVSSDMGYLEAMRQAILSHAEQICVVCTGALTNFAKLITKYPEVCDKIRYVSIMGGAIGTGNITPTAEFNIYCDPHAADVVFKEPGLANKIILTPLNLTHTVLATPSVREAIRGSGIEASSTRDMFSKIIAFYFEHYKECYDDIAGPPVHDPLAVFLLIAMLAREEPSLAHIATVCDFHYLQRNVEVVVGGNDSGKTAIVNGDLDPLKHEKNGIYIGMNVNRPFFWESVIHALELADRQVKNRQSRQ</sequence>
<evidence type="ECO:0000256" key="2">
    <source>
        <dbReference type="ARBA" id="ARBA00022801"/>
    </source>
</evidence>
<proteinExistence type="inferred from homology"/>
<dbReference type="GO" id="GO:0006152">
    <property type="term" value="P:purine nucleoside catabolic process"/>
    <property type="evidence" value="ECO:0007669"/>
    <property type="project" value="TreeGrafter"/>
</dbReference>
<dbReference type="Proteomes" id="UP000195602">
    <property type="component" value="Unassembled WGS sequence"/>
</dbReference>
<dbReference type="SUPFAM" id="SSF53590">
    <property type="entry name" value="Nucleoside hydrolase"/>
    <property type="match status" value="1"/>
</dbReference>
<protein>
    <submittedName>
        <fullName evidence="5">Trifunctional uridine nucleosidase/nicotinamide riboside hydrolase/nicotinic acid riboside hydrolase</fullName>
    </submittedName>
</protein>
<dbReference type="Pfam" id="PF01156">
    <property type="entry name" value="IU_nuc_hydro"/>
    <property type="match status" value="1"/>
</dbReference>
<dbReference type="Gene3D" id="3.90.245.10">
    <property type="entry name" value="Ribonucleoside hydrolase-like"/>
    <property type="match status" value="1"/>
</dbReference>
<reference evidence="5 6" key="1">
    <citation type="submission" date="2017-04" db="EMBL/GenBank/DDBJ databases">
        <title>Draft genome of the yeast Clavispora lusitaniae type strain CBS 6936.</title>
        <authorList>
            <person name="Durrens P."/>
            <person name="Klopp C."/>
            <person name="Biteau N."/>
            <person name="Fitton-Ouhabi V."/>
            <person name="Dementhon K."/>
            <person name="Accoceberry I."/>
            <person name="Sherman D.J."/>
            <person name="Noel T."/>
        </authorList>
    </citation>
    <scope>NUCLEOTIDE SEQUENCE [LARGE SCALE GENOMIC DNA]</scope>
    <source>
        <strain evidence="5 6">CBS 6936</strain>
    </source>
</reference>
<dbReference type="InterPro" id="IPR036452">
    <property type="entry name" value="Ribo_hydro-like"/>
</dbReference>
<comment type="caution">
    <text evidence="5">The sequence shown here is derived from an EMBL/GenBank/DDBJ whole genome shotgun (WGS) entry which is preliminary data.</text>
</comment>
<dbReference type="EMBL" id="LYUB02000007">
    <property type="protein sequence ID" value="OVF08862.1"/>
    <property type="molecule type" value="Genomic_DNA"/>
</dbReference>
<dbReference type="InterPro" id="IPR023186">
    <property type="entry name" value="IUNH"/>
</dbReference>
<dbReference type="InterPro" id="IPR001910">
    <property type="entry name" value="Inosine/uridine_hydrolase_dom"/>
</dbReference>
<dbReference type="CDD" id="cd02651">
    <property type="entry name" value="nuc_hydro_IU_UC_XIUA"/>
    <property type="match status" value="1"/>
</dbReference>
<keyword evidence="3" id="KW-0326">Glycosidase</keyword>
<evidence type="ECO:0000256" key="3">
    <source>
        <dbReference type="ARBA" id="ARBA00023295"/>
    </source>
</evidence>
<dbReference type="PANTHER" id="PTHR12304">
    <property type="entry name" value="INOSINE-URIDINE PREFERRING NUCLEOSIDE HYDROLASE"/>
    <property type="match status" value="1"/>
</dbReference>
<evidence type="ECO:0000259" key="4">
    <source>
        <dbReference type="Pfam" id="PF01156"/>
    </source>
</evidence>
<dbReference type="KEGG" id="clus:A9F13_07g03520"/>
<evidence type="ECO:0000256" key="1">
    <source>
        <dbReference type="ARBA" id="ARBA00009176"/>
    </source>
</evidence>
<gene>
    <name evidence="5" type="ORF">A9F13_07g03520</name>
</gene>